<proteinExistence type="predicted"/>
<feature type="domain" description="SLH" evidence="1">
    <location>
        <begin position="1"/>
        <end position="50"/>
    </location>
</feature>
<evidence type="ECO:0000313" key="2">
    <source>
        <dbReference type="EMBL" id="SVC88472.1"/>
    </source>
</evidence>
<reference evidence="2" key="1">
    <citation type="submission" date="2018-05" db="EMBL/GenBank/DDBJ databases">
        <authorList>
            <person name="Lanie J.A."/>
            <person name="Ng W.-L."/>
            <person name="Kazmierczak K.M."/>
            <person name="Andrzejewski T.M."/>
            <person name="Davidsen T.M."/>
            <person name="Wayne K.J."/>
            <person name="Tettelin H."/>
            <person name="Glass J.I."/>
            <person name="Rusch D."/>
            <person name="Podicherti R."/>
            <person name="Tsui H.-C.T."/>
            <person name="Winkler M.E."/>
        </authorList>
    </citation>
    <scope>NUCLEOTIDE SEQUENCE</scope>
</reference>
<accession>A0A382QUG5</accession>
<protein>
    <recommendedName>
        <fullName evidence="1">SLH domain-containing protein</fullName>
    </recommendedName>
</protein>
<feature type="non-terminal residue" evidence="2">
    <location>
        <position position="1"/>
    </location>
</feature>
<evidence type="ECO:0000259" key="1">
    <source>
        <dbReference type="PROSITE" id="PS51272"/>
    </source>
</evidence>
<name>A0A382QUG5_9ZZZZ</name>
<dbReference type="InterPro" id="IPR001119">
    <property type="entry name" value="SLH_dom"/>
</dbReference>
<sequence length="328" mass="33950">QTAINQIKQLGVTVGKTATTFATDDNVSREEMALFIERWLETVAAGPGGTSEADADVALADTSVTYVNNDCGSGASTMMTCSGLYNYSDIDSGSVTVEGSLAIKELFTMGIHDGVSATTFSPSSDMTRAAMATFMTAALAHTNLRPEGLHVQAASPSAVGNNSSTLHVSYRDASFDPIVAAPIDMFYWTDTLGNEGQGPWTSTGLCNASYITAEASSLTECYIDTADPKTDDSGNIAPANASATAVSYLYAGGQTHYAWTDAVATTFDNDTKGSGNKFASVVVSSSPAADELSCSHDAGVNALVSTAVHTTHFGAVTTVTCQFYSGAT</sequence>
<dbReference type="AlphaFoldDB" id="A0A382QUG5"/>
<dbReference type="EMBL" id="UINC01116612">
    <property type="protein sequence ID" value="SVC88472.1"/>
    <property type="molecule type" value="Genomic_DNA"/>
</dbReference>
<organism evidence="2">
    <name type="scientific">marine metagenome</name>
    <dbReference type="NCBI Taxonomy" id="408172"/>
    <lineage>
        <taxon>unclassified sequences</taxon>
        <taxon>metagenomes</taxon>
        <taxon>ecological metagenomes</taxon>
    </lineage>
</organism>
<gene>
    <name evidence="2" type="ORF">METZ01_LOCUS341326</name>
</gene>
<feature type="non-terminal residue" evidence="2">
    <location>
        <position position="328"/>
    </location>
</feature>
<dbReference type="PROSITE" id="PS51272">
    <property type="entry name" value="SLH"/>
    <property type="match status" value="1"/>
</dbReference>
<dbReference type="Pfam" id="PF00395">
    <property type="entry name" value="SLH"/>
    <property type="match status" value="1"/>
</dbReference>